<dbReference type="RefSeq" id="WP_090058025.1">
    <property type="nucleotide sequence ID" value="NZ_FNCC01000018.1"/>
</dbReference>
<keyword evidence="2" id="KW-0413">Isomerase</keyword>
<dbReference type="InterPro" id="IPR032710">
    <property type="entry name" value="NTF2-like_dom_sf"/>
</dbReference>
<protein>
    <submittedName>
        <fullName evidence="2">Ketosteroid isomerase-related protein</fullName>
    </submittedName>
</protein>
<dbReference type="SUPFAM" id="SSF54427">
    <property type="entry name" value="NTF2-like"/>
    <property type="match status" value="1"/>
</dbReference>
<dbReference type="Pfam" id="PF12680">
    <property type="entry name" value="SnoaL_2"/>
    <property type="match status" value="1"/>
</dbReference>
<dbReference type="GO" id="GO:0016853">
    <property type="term" value="F:isomerase activity"/>
    <property type="evidence" value="ECO:0007669"/>
    <property type="project" value="UniProtKB-KW"/>
</dbReference>
<dbReference type="EMBL" id="FNCC01000018">
    <property type="protein sequence ID" value="SDH25259.1"/>
    <property type="molecule type" value="Genomic_DNA"/>
</dbReference>
<dbReference type="STRING" id="200378.SAMN05216553_118155"/>
<keyword evidence="3" id="KW-1185">Reference proteome</keyword>
<gene>
    <name evidence="2" type="ORF">SAMN05216553_118155</name>
</gene>
<name>A0A1G8AWB1_9PSEU</name>
<evidence type="ECO:0000313" key="3">
    <source>
        <dbReference type="Proteomes" id="UP000199623"/>
    </source>
</evidence>
<evidence type="ECO:0000259" key="1">
    <source>
        <dbReference type="Pfam" id="PF12680"/>
    </source>
</evidence>
<accession>A0A1G8AWB1</accession>
<sequence>MLSTAERTFHALLDGVCRLHAGDDGQVDRLAALYAEPTDVRHPMAPLGDTPLVSREDLRQHFAAAGAGRLAGLRAEDVRVHATGDPEVFVGEFTYRGEPDWSVSNVIVFRLRDGLIAESRDYLDHLGLARATGGVDALAERLRA</sequence>
<organism evidence="2 3">
    <name type="scientific">Lentzea fradiae</name>
    <dbReference type="NCBI Taxonomy" id="200378"/>
    <lineage>
        <taxon>Bacteria</taxon>
        <taxon>Bacillati</taxon>
        <taxon>Actinomycetota</taxon>
        <taxon>Actinomycetes</taxon>
        <taxon>Pseudonocardiales</taxon>
        <taxon>Pseudonocardiaceae</taxon>
        <taxon>Lentzea</taxon>
    </lineage>
</organism>
<dbReference type="OrthoDB" id="3681559at2"/>
<dbReference type="InterPro" id="IPR037401">
    <property type="entry name" value="SnoaL-like"/>
</dbReference>
<reference evidence="3" key="1">
    <citation type="submission" date="2016-10" db="EMBL/GenBank/DDBJ databases">
        <authorList>
            <person name="Varghese N."/>
            <person name="Submissions S."/>
        </authorList>
    </citation>
    <scope>NUCLEOTIDE SEQUENCE [LARGE SCALE GENOMIC DNA]</scope>
    <source>
        <strain evidence="3">CGMCC 4.3506</strain>
    </source>
</reference>
<dbReference type="AlphaFoldDB" id="A0A1G8AWB1"/>
<feature type="domain" description="SnoaL-like" evidence="1">
    <location>
        <begin position="23"/>
        <end position="118"/>
    </location>
</feature>
<dbReference type="Gene3D" id="3.10.450.50">
    <property type="match status" value="1"/>
</dbReference>
<proteinExistence type="predicted"/>
<dbReference type="Proteomes" id="UP000199623">
    <property type="component" value="Unassembled WGS sequence"/>
</dbReference>
<evidence type="ECO:0000313" key="2">
    <source>
        <dbReference type="EMBL" id="SDH25259.1"/>
    </source>
</evidence>